<dbReference type="OrthoDB" id="41092at2157"/>
<dbReference type="EMBL" id="JACHFY010000013">
    <property type="protein sequence ID" value="MBB5254280.1"/>
    <property type="molecule type" value="Genomic_DNA"/>
</dbReference>
<gene>
    <name evidence="2" type="ORF">D1869_14005</name>
    <name evidence="1" type="ORF">HNQ62_002054</name>
</gene>
<reference evidence="2 3" key="1">
    <citation type="submission" date="2019-10" db="EMBL/GenBank/DDBJ databases">
        <title>Genome Sequences from Six Type Strain Members of the Archaeal Family Sulfolobaceae: Acidianus ambivalens, Acidianus infernus, Metallosphaera prunae, Stygiolobus azoricus, Sulfolobus metallicus, and Sulfurisphaera ohwakuensis.</title>
        <authorList>
            <person name="Counts J.A."/>
            <person name="Kelly R.M."/>
        </authorList>
    </citation>
    <scope>NUCLEOTIDE SEQUENCE [LARGE SCALE GENOMIC DNA]</scope>
    <source>
        <strain evidence="2 3">TA-1</strain>
    </source>
</reference>
<evidence type="ECO:0000313" key="4">
    <source>
        <dbReference type="Proteomes" id="UP000582213"/>
    </source>
</evidence>
<organism evidence="2 3">
    <name type="scientific">Sulfurisphaera ohwakuensis</name>
    <dbReference type="NCBI Taxonomy" id="69656"/>
    <lineage>
        <taxon>Archaea</taxon>
        <taxon>Thermoproteota</taxon>
        <taxon>Thermoprotei</taxon>
        <taxon>Sulfolobales</taxon>
        <taxon>Sulfolobaceae</taxon>
        <taxon>Sulfurisphaera</taxon>
    </lineage>
</organism>
<dbReference type="RefSeq" id="WP_156015665.1">
    <property type="nucleotide sequence ID" value="NZ_CP045484.1"/>
</dbReference>
<evidence type="ECO:0000313" key="2">
    <source>
        <dbReference type="EMBL" id="QGR18177.1"/>
    </source>
</evidence>
<proteinExistence type="predicted"/>
<evidence type="ECO:0008006" key="5">
    <source>
        <dbReference type="Google" id="ProtNLM"/>
    </source>
</evidence>
<protein>
    <recommendedName>
        <fullName evidence="5">Transposase</fullName>
    </recommendedName>
</protein>
<evidence type="ECO:0000313" key="3">
    <source>
        <dbReference type="Proteomes" id="UP000427373"/>
    </source>
</evidence>
<name>A0A650CL25_SULOH</name>
<evidence type="ECO:0000313" key="1">
    <source>
        <dbReference type="EMBL" id="MBB5254280.1"/>
    </source>
</evidence>
<sequence length="102" mass="11871">MNENKISKLEEIIANYSDKLMNLFPSFARQSFYGKKEILLVVLKALIDNQSIEKAVRELRNQKIDVPSASTVRRRLKQIDVEKLREFVSTLPELKHCDSNVH</sequence>
<reference evidence="1 4" key="2">
    <citation type="submission" date="2020-08" db="EMBL/GenBank/DDBJ databases">
        <title>Genomic Encyclopedia of Type Strains, Phase IV (KMG-IV): sequencing the most valuable type-strain genomes for metagenomic binning, comparative biology and taxonomic classification.</title>
        <authorList>
            <person name="Goeker M."/>
        </authorList>
    </citation>
    <scope>NUCLEOTIDE SEQUENCE [LARGE SCALE GENOMIC DNA]</scope>
    <source>
        <strain evidence="1 4">DSM 12421</strain>
    </source>
</reference>
<dbReference type="AlphaFoldDB" id="A0A650CL25"/>
<dbReference type="Proteomes" id="UP000582213">
    <property type="component" value="Unassembled WGS sequence"/>
</dbReference>
<dbReference type="Proteomes" id="UP000427373">
    <property type="component" value="Chromosome"/>
</dbReference>
<dbReference type="EMBL" id="CP045484">
    <property type="protein sequence ID" value="QGR18177.1"/>
    <property type="molecule type" value="Genomic_DNA"/>
</dbReference>
<keyword evidence="3" id="KW-1185">Reference proteome</keyword>
<dbReference type="GeneID" id="42802380"/>
<accession>A0A650CL25</accession>
<dbReference type="KEGG" id="soh:D1869_14005"/>